<gene>
    <name evidence="1" type="ORF">MSG28_003912</name>
</gene>
<evidence type="ECO:0000313" key="2">
    <source>
        <dbReference type="Proteomes" id="UP001064048"/>
    </source>
</evidence>
<name>A0ACC0KHP9_CHOFU</name>
<proteinExistence type="predicted"/>
<dbReference type="EMBL" id="CM046106">
    <property type="protein sequence ID" value="KAI8435647.1"/>
    <property type="molecule type" value="Genomic_DNA"/>
</dbReference>
<reference evidence="1 2" key="1">
    <citation type="journal article" date="2022" name="Genome Biol. Evol.">
        <title>The Spruce Budworm Genome: Reconstructing the Evolutionary History of Antifreeze Proteins.</title>
        <authorList>
            <person name="Beliveau C."/>
            <person name="Gagne P."/>
            <person name="Picq S."/>
            <person name="Vernygora O."/>
            <person name="Keeling C.I."/>
            <person name="Pinkney K."/>
            <person name="Doucet D."/>
            <person name="Wen F."/>
            <person name="Johnston J.S."/>
            <person name="Maaroufi H."/>
            <person name="Boyle B."/>
            <person name="Laroche J."/>
            <person name="Dewar K."/>
            <person name="Juretic N."/>
            <person name="Blackburn G."/>
            <person name="Nisole A."/>
            <person name="Brunet B."/>
            <person name="Brandao M."/>
            <person name="Lumley L."/>
            <person name="Duan J."/>
            <person name="Quan G."/>
            <person name="Lucarotti C.J."/>
            <person name="Roe A.D."/>
            <person name="Sperling F.A.H."/>
            <person name="Levesque R.C."/>
            <person name="Cusson M."/>
        </authorList>
    </citation>
    <scope>NUCLEOTIDE SEQUENCE [LARGE SCALE GENOMIC DNA]</scope>
    <source>
        <strain evidence="1">Glfc:IPQL:Cfum</strain>
    </source>
</reference>
<evidence type="ECO:0000313" key="1">
    <source>
        <dbReference type="EMBL" id="KAI8435647.1"/>
    </source>
</evidence>
<dbReference type="Proteomes" id="UP001064048">
    <property type="component" value="Chromosome 6"/>
</dbReference>
<accession>A0ACC0KHP9</accession>
<comment type="caution">
    <text evidence="1">The sequence shown here is derived from an EMBL/GenBank/DDBJ whole genome shotgun (WGS) entry which is preliminary data.</text>
</comment>
<organism evidence="1 2">
    <name type="scientific">Choristoneura fumiferana</name>
    <name type="common">Spruce budworm moth</name>
    <name type="synonym">Archips fumiferana</name>
    <dbReference type="NCBI Taxonomy" id="7141"/>
    <lineage>
        <taxon>Eukaryota</taxon>
        <taxon>Metazoa</taxon>
        <taxon>Ecdysozoa</taxon>
        <taxon>Arthropoda</taxon>
        <taxon>Hexapoda</taxon>
        <taxon>Insecta</taxon>
        <taxon>Pterygota</taxon>
        <taxon>Neoptera</taxon>
        <taxon>Endopterygota</taxon>
        <taxon>Lepidoptera</taxon>
        <taxon>Glossata</taxon>
        <taxon>Ditrysia</taxon>
        <taxon>Tortricoidea</taxon>
        <taxon>Tortricidae</taxon>
        <taxon>Tortricinae</taxon>
        <taxon>Choristoneura</taxon>
    </lineage>
</organism>
<keyword evidence="2" id="KW-1185">Reference proteome</keyword>
<sequence length="160" mass="18173">MATDSTNEPGAANEELPGLAPLGRLDQVMVKQQIEIAELALGVERRNRYRIMDTNEDIIYYAIEDTELTNRVLFGSYRSFKLPIFTEDRTQLNLNKEEVGVISKKWGGLAREYVTDADYFSISYSENFDTKTKAILLGALFLIVSRKALLKWVMPDPSSK</sequence>
<protein>
    <submittedName>
        <fullName evidence="1">Uncharacterized protein</fullName>
    </submittedName>
</protein>